<dbReference type="InterPro" id="IPR003593">
    <property type="entry name" value="AAA+_ATPase"/>
</dbReference>
<dbReference type="SUPFAM" id="SSF52540">
    <property type="entry name" value="P-loop containing nucleoside triphosphate hydrolases"/>
    <property type="match status" value="1"/>
</dbReference>
<accession>A0A1M6E7M9</accession>
<keyword evidence="2" id="KW-0067">ATP-binding</keyword>
<evidence type="ECO:0000259" key="3">
    <source>
        <dbReference type="PROSITE" id="PS50045"/>
    </source>
</evidence>
<dbReference type="Pfam" id="PF00158">
    <property type="entry name" value="Sigma54_activat"/>
    <property type="match status" value="1"/>
</dbReference>
<dbReference type="PANTHER" id="PTHR32071:SF57">
    <property type="entry name" value="C4-DICARBOXYLATE TRANSPORT TRANSCRIPTIONAL REGULATORY PROTEIN DCTD"/>
    <property type="match status" value="1"/>
</dbReference>
<name>A0A1M6E7M9_9FIRM</name>
<evidence type="ECO:0000313" key="5">
    <source>
        <dbReference type="EMBL" id="SHI81288.1"/>
    </source>
</evidence>
<dbReference type="SMART" id="SM00382">
    <property type="entry name" value="AAA"/>
    <property type="match status" value="1"/>
</dbReference>
<dbReference type="SUPFAM" id="SSF55785">
    <property type="entry name" value="PYP-like sensor domain (PAS domain)"/>
    <property type="match status" value="1"/>
</dbReference>
<dbReference type="InterPro" id="IPR036388">
    <property type="entry name" value="WH-like_DNA-bd_sf"/>
</dbReference>
<keyword evidence="1" id="KW-0547">Nucleotide-binding</keyword>
<dbReference type="Pfam" id="PF25601">
    <property type="entry name" value="AAA_lid_14"/>
    <property type="match status" value="1"/>
</dbReference>
<dbReference type="Gene3D" id="1.10.10.10">
    <property type="entry name" value="Winged helix-like DNA-binding domain superfamily/Winged helix DNA-binding domain"/>
    <property type="match status" value="1"/>
</dbReference>
<protein>
    <submittedName>
        <fullName evidence="5">Transcriptional regulator containing PAS, AAA-type ATPase, and DNA-binding Fis domains</fullName>
    </submittedName>
</protein>
<feature type="domain" description="Sigma-54 factor interaction" evidence="3">
    <location>
        <begin position="341"/>
        <end position="566"/>
    </location>
</feature>
<dbReference type="EMBL" id="FQZS01000008">
    <property type="protein sequence ID" value="SHI81288.1"/>
    <property type="molecule type" value="Genomic_DNA"/>
</dbReference>
<organism evidence="5 6">
    <name type="scientific">Lutispora thermophila DSM 19022</name>
    <dbReference type="NCBI Taxonomy" id="1122184"/>
    <lineage>
        <taxon>Bacteria</taxon>
        <taxon>Bacillati</taxon>
        <taxon>Bacillota</taxon>
        <taxon>Clostridia</taxon>
        <taxon>Lutisporales</taxon>
        <taxon>Lutisporaceae</taxon>
        <taxon>Lutispora</taxon>
    </lineage>
</organism>
<dbReference type="InterPro" id="IPR025662">
    <property type="entry name" value="Sigma_54_int_dom_ATP-bd_1"/>
</dbReference>
<keyword evidence="6" id="KW-1185">Reference proteome</keyword>
<dbReference type="PROSITE" id="PS00675">
    <property type="entry name" value="SIGMA54_INTERACT_1"/>
    <property type="match status" value="1"/>
</dbReference>
<feature type="domain" description="PAS" evidence="4">
    <location>
        <begin position="212"/>
        <end position="257"/>
    </location>
</feature>
<dbReference type="SMART" id="SM00091">
    <property type="entry name" value="PAS"/>
    <property type="match status" value="1"/>
</dbReference>
<dbReference type="Gene3D" id="3.30.450.20">
    <property type="entry name" value="PAS domain"/>
    <property type="match status" value="1"/>
</dbReference>
<dbReference type="CDD" id="cd00130">
    <property type="entry name" value="PAS"/>
    <property type="match status" value="1"/>
</dbReference>
<dbReference type="Gene3D" id="1.10.8.60">
    <property type="match status" value="1"/>
</dbReference>
<dbReference type="OrthoDB" id="9803970at2"/>
<dbReference type="PROSITE" id="PS00676">
    <property type="entry name" value="SIGMA54_INTERACT_2"/>
    <property type="match status" value="1"/>
</dbReference>
<sequence length="689" mass="78184">MQKQIALITLDSQAVYFYALQLKDLFGDIIKIDTYNIQDGTARSIRKADLYVVSTDAFDSIEDINKYIPLDGNIVEIRVTFTKQSLKELLSLPKGTKAMFVNLSSKMAIEGVTRLNQLGVNNIEFVPVYPDMEEFPKLDFAITPGEKRYVPSFVTRIMDIGPRVLDAATIVEIALKLNLEYFLEQNKFRDYFNSIADNSYNFDLLFGRSIRLESQFEILINILDEGIIAINDEDRIFAYNPKVEEILGIKKNLVMNKPAKEVLPFIPFEECRKNLYEIKSRLIKVMDTDISLTITPVIRGNKYIGAFALLKRFTDEEYTQHKLRMQLLNKGHKAKYVFSDITGNSPPIKKAIDIAKKMAATNGSILITGESGTGKELFAHAIHNHSPRRDYPFVAINCAAIPDNLLESELFGYEEGAFTGAKKGGKLGLFEFAHKGTLFLDEIEGMSADLQVKLLRVIQEKEVLRVGGNKIISVDVRIIAATNENLMKLVENGTFRKDLYYRLNTLPIELPPLRERGDDILLLLNKIKSDLGGKFVLSKEAEDIFMKHNWSGNVRELHNYVEYLTYMNIPVVEYDDLPPALKNNTSSLNKDNMDEKEKADFQLILKTIGSREEDYRFILSQLYEASKNGTSIGRKAISKQAERQGILLTEQEVRGLLLQMDSFKLVKISKGRGGSKITKKGIRFLEQLG</sequence>
<dbReference type="GO" id="GO:0006355">
    <property type="term" value="P:regulation of DNA-templated transcription"/>
    <property type="evidence" value="ECO:0007669"/>
    <property type="project" value="InterPro"/>
</dbReference>
<dbReference type="InterPro" id="IPR027417">
    <property type="entry name" value="P-loop_NTPase"/>
</dbReference>
<dbReference type="InterPro" id="IPR058031">
    <property type="entry name" value="AAA_lid_NorR"/>
</dbReference>
<dbReference type="Gene3D" id="3.40.50.300">
    <property type="entry name" value="P-loop containing nucleotide triphosphate hydrolases"/>
    <property type="match status" value="1"/>
</dbReference>
<dbReference type="InterPro" id="IPR035965">
    <property type="entry name" value="PAS-like_dom_sf"/>
</dbReference>
<dbReference type="Proteomes" id="UP000184442">
    <property type="component" value="Unassembled WGS sequence"/>
</dbReference>
<evidence type="ECO:0000256" key="1">
    <source>
        <dbReference type="ARBA" id="ARBA00022741"/>
    </source>
</evidence>
<dbReference type="PROSITE" id="PS50045">
    <property type="entry name" value="SIGMA54_INTERACT_4"/>
    <property type="match status" value="1"/>
</dbReference>
<dbReference type="InterPro" id="IPR025943">
    <property type="entry name" value="Sigma_54_int_dom_ATP-bd_2"/>
</dbReference>
<dbReference type="InterPro" id="IPR000014">
    <property type="entry name" value="PAS"/>
</dbReference>
<dbReference type="PANTHER" id="PTHR32071">
    <property type="entry name" value="TRANSCRIPTIONAL REGULATORY PROTEIN"/>
    <property type="match status" value="1"/>
</dbReference>
<keyword evidence="5" id="KW-0238">DNA-binding</keyword>
<dbReference type="GO" id="GO:0005524">
    <property type="term" value="F:ATP binding"/>
    <property type="evidence" value="ECO:0007669"/>
    <property type="project" value="UniProtKB-KW"/>
</dbReference>
<dbReference type="CDD" id="cd00009">
    <property type="entry name" value="AAA"/>
    <property type="match status" value="1"/>
</dbReference>
<dbReference type="AlphaFoldDB" id="A0A1M6E7M9"/>
<evidence type="ECO:0000259" key="4">
    <source>
        <dbReference type="PROSITE" id="PS50112"/>
    </source>
</evidence>
<reference evidence="5 6" key="1">
    <citation type="submission" date="2016-11" db="EMBL/GenBank/DDBJ databases">
        <authorList>
            <person name="Jaros S."/>
            <person name="Januszkiewicz K."/>
            <person name="Wedrychowicz H."/>
        </authorList>
    </citation>
    <scope>NUCLEOTIDE SEQUENCE [LARGE SCALE GENOMIC DNA]</scope>
    <source>
        <strain evidence="5 6">DSM 19022</strain>
    </source>
</reference>
<dbReference type="STRING" id="1122184.SAMN02745176_01462"/>
<evidence type="ECO:0000313" key="6">
    <source>
        <dbReference type="Proteomes" id="UP000184442"/>
    </source>
</evidence>
<proteinExistence type="predicted"/>
<dbReference type="InterPro" id="IPR002078">
    <property type="entry name" value="Sigma_54_int"/>
</dbReference>
<dbReference type="PROSITE" id="PS50112">
    <property type="entry name" value="PAS"/>
    <property type="match status" value="1"/>
</dbReference>
<gene>
    <name evidence="5" type="ORF">SAMN02745176_01462</name>
</gene>
<dbReference type="RefSeq" id="WP_073025566.1">
    <property type="nucleotide sequence ID" value="NZ_FQZS01000008.1"/>
</dbReference>
<evidence type="ECO:0000256" key="2">
    <source>
        <dbReference type="ARBA" id="ARBA00022840"/>
    </source>
</evidence>
<dbReference type="FunFam" id="3.40.50.300:FF:000006">
    <property type="entry name" value="DNA-binding transcriptional regulator NtrC"/>
    <property type="match status" value="1"/>
</dbReference>
<dbReference type="GO" id="GO:0003677">
    <property type="term" value="F:DNA binding"/>
    <property type="evidence" value="ECO:0007669"/>
    <property type="project" value="UniProtKB-KW"/>
</dbReference>